<dbReference type="RefSeq" id="WP_073078925.1">
    <property type="nucleotide sequence ID" value="NZ_FQXV01000007.1"/>
</dbReference>
<evidence type="ECO:0000313" key="3">
    <source>
        <dbReference type="EMBL" id="SHI07270.1"/>
    </source>
</evidence>
<keyword evidence="2" id="KW-0472">Membrane</keyword>
<dbReference type="Proteomes" id="UP000183995">
    <property type="component" value="Unassembled WGS sequence"/>
</dbReference>
<dbReference type="AlphaFoldDB" id="A0A1M5Y5C1"/>
<evidence type="ECO:0000313" key="4">
    <source>
        <dbReference type="Proteomes" id="UP000183995"/>
    </source>
</evidence>
<sequence>MENRTDFNIAELVRALDSAVLSGDVDGADEFAAALYRLRGGTEEDAVMPDQFPINIALGNTAYSGGHPMKQKSVKKIVALAAAAALIAALGITALATHLFGLNDLVMKNNDTGGSISNPYAGPASPDDGTSPLPQDLIALQGYPGSKEYKATQEWSAFLTGYDTDHAVLNQVGNSANEYTEKYPLYLVYSKDMADKLEEIIAKYGLKLHTEMTVFDTPEQLLTNAGAAGLLKDNNGTGVNKILSGYVYEDGAFQYDGEAVLTTGKIVQYQFGNYVKGTFSDVYLNVGDASKYQEWQYATQSGATVSLALGENKALVILDLPESFVVINVLGGTMEDAAFAMDPIAKADLEKFADLFDYSRLK</sequence>
<gene>
    <name evidence="3" type="ORF">SAMN02745823_02244</name>
</gene>
<dbReference type="STRING" id="1123282.SAMN02745823_02244"/>
<keyword evidence="2" id="KW-1133">Transmembrane helix</keyword>
<dbReference type="OrthoDB" id="1850792at2"/>
<organism evidence="3 4">
    <name type="scientific">Sporobacter termitidis DSM 10068</name>
    <dbReference type="NCBI Taxonomy" id="1123282"/>
    <lineage>
        <taxon>Bacteria</taxon>
        <taxon>Bacillati</taxon>
        <taxon>Bacillota</taxon>
        <taxon>Clostridia</taxon>
        <taxon>Eubacteriales</taxon>
        <taxon>Oscillospiraceae</taxon>
        <taxon>Sporobacter</taxon>
    </lineage>
</organism>
<accession>A0A1M5Y5C1</accession>
<keyword evidence="4" id="KW-1185">Reference proteome</keyword>
<proteinExistence type="predicted"/>
<name>A0A1M5Y5C1_9FIRM</name>
<feature type="region of interest" description="Disordered" evidence="1">
    <location>
        <begin position="117"/>
        <end position="136"/>
    </location>
</feature>
<reference evidence="3 4" key="1">
    <citation type="submission" date="2016-11" db="EMBL/GenBank/DDBJ databases">
        <authorList>
            <person name="Jaros S."/>
            <person name="Januszkiewicz K."/>
            <person name="Wedrychowicz H."/>
        </authorList>
    </citation>
    <scope>NUCLEOTIDE SEQUENCE [LARGE SCALE GENOMIC DNA]</scope>
    <source>
        <strain evidence="3 4">DSM 10068</strain>
    </source>
</reference>
<keyword evidence="2" id="KW-0812">Transmembrane</keyword>
<feature type="transmembrane region" description="Helical" evidence="2">
    <location>
        <begin position="77"/>
        <end position="100"/>
    </location>
</feature>
<dbReference type="EMBL" id="FQXV01000007">
    <property type="protein sequence ID" value="SHI07270.1"/>
    <property type="molecule type" value="Genomic_DNA"/>
</dbReference>
<evidence type="ECO:0000256" key="2">
    <source>
        <dbReference type="SAM" id="Phobius"/>
    </source>
</evidence>
<evidence type="ECO:0000256" key="1">
    <source>
        <dbReference type="SAM" id="MobiDB-lite"/>
    </source>
</evidence>
<protein>
    <submittedName>
        <fullName evidence="3">Uncharacterized protein</fullName>
    </submittedName>
</protein>